<evidence type="ECO:0000256" key="4">
    <source>
        <dbReference type="ARBA" id="ARBA00022989"/>
    </source>
</evidence>
<dbReference type="GO" id="GO:0051301">
    <property type="term" value="P:cell division"/>
    <property type="evidence" value="ECO:0007669"/>
    <property type="project" value="InterPro"/>
</dbReference>
<name>C7H498_FAED2</name>
<dbReference type="eggNOG" id="COG0772">
    <property type="taxonomic scope" value="Bacteria"/>
</dbReference>
<reference evidence="6" key="1">
    <citation type="submission" date="2009-08" db="EMBL/GenBank/DDBJ databases">
        <authorList>
            <person name="Weinstock G."/>
            <person name="Sodergren E."/>
            <person name="Clifton S."/>
            <person name="Fulton L."/>
            <person name="Fulton B."/>
            <person name="Courtney L."/>
            <person name="Fronick C."/>
            <person name="Harrison M."/>
            <person name="Strong C."/>
            <person name="Farmer C."/>
            <person name="Delahaunty K."/>
            <person name="Markovic C."/>
            <person name="Hall O."/>
            <person name="Minx P."/>
            <person name="Tomlinson C."/>
            <person name="Mitreva M."/>
            <person name="Nelson J."/>
            <person name="Hou S."/>
            <person name="Wollam A."/>
            <person name="Pepin K.H."/>
            <person name="Johnson M."/>
            <person name="Bhonagiri V."/>
            <person name="Nash W.E."/>
            <person name="Warren W."/>
            <person name="Chinwalla A."/>
            <person name="Mardis E.R."/>
            <person name="Wilson R.K."/>
        </authorList>
    </citation>
    <scope>NUCLEOTIDE SEQUENCE [LARGE SCALE GENOMIC DNA]</scope>
    <source>
        <strain evidence="6">A2-165</strain>
    </source>
</reference>
<evidence type="ECO:0000256" key="2">
    <source>
        <dbReference type="ARBA" id="ARBA00022692"/>
    </source>
</evidence>
<comment type="caution">
    <text evidence="6">The sequence shown here is derived from an EMBL/GenBank/DDBJ whole genome shotgun (WGS) entry which is preliminary data.</text>
</comment>
<dbReference type="OrthoDB" id="9812661at2"/>
<sequence>MEQYTPSLALRTSEADLSGRSNERKRCFRLENIRRYFKRTDKTYLLLCIFSSVMAVTALSSWAAKQGNGFAVDEITGQITGLGDYRRAAVQAGAALIGLVIAVLLSNIDYRSLVKVWPVHVALTWGMVLPTLVLRNVSIGPLTIGYNAGDTDNYSWYKLGGFTLQPTELAKISFILTFAMHLNNVRTRLNEPKELGKLLLHLAVPILIIHVQGDDGTAIIYAIIGCCMMFAAGLSWKYILGAVSAAAVAMATAFAFFSDKIGKGYQWYRILAVIDPDNKTGWAPSETIWKNIIYQQQRGEIALGSGGIFGNGLFGGSYYSVPNAHNDFILSWIGNAAGFVGCCVVLGVLFALVIKTFLTGARSEDLLGAFICAGIGGALMAQIAVNVGMNLRVLPVIGVTLPFYSAGGSSVLMLYICVGLVLSVYTHNTKKLFG</sequence>
<evidence type="ECO:0000313" key="7">
    <source>
        <dbReference type="Proteomes" id="UP000004619"/>
    </source>
</evidence>
<evidence type="ECO:0000256" key="1">
    <source>
        <dbReference type="ARBA" id="ARBA00004141"/>
    </source>
</evidence>
<keyword evidence="4" id="KW-1133">Transmembrane helix</keyword>
<dbReference type="InterPro" id="IPR001182">
    <property type="entry name" value="FtsW/RodA"/>
</dbReference>
<evidence type="ECO:0000313" key="6">
    <source>
        <dbReference type="EMBL" id="EEU97430.1"/>
    </source>
</evidence>
<accession>C7H498</accession>
<evidence type="ECO:0000256" key="3">
    <source>
        <dbReference type="ARBA" id="ARBA00022960"/>
    </source>
</evidence>
<dbReference type="GO" id="GO:0015648">
    <property type="term" value="F:lipid-linked peptidoglycan transporter activity"/>
    <property type="evidence" value="ECO:0007669"/>
    <property type="project" value="TreeGrafter"/>
</dbReference>
<dbReference type="Pfam" id="PF01098">
    <property type="entry name" value="FTSW_RODA_SPOVE"/>
    <property type="match status" value="1"/>
</dbReference>
<comment type="subcellular location">
    <subcellularLocation>
        <location evidence="1">Membrane</location>
        <topology evidence="1">Multi-pass membrane protein</topology>
    </subcellularLocation>
</comment>
<keyword evidence="3" id="KW-0133">Cell shape</keyword>
<dbReference type="Proteomes" id="UP000004619">
    <property type="component" value="Unassembled WGS sequence"/>
</dbReference>
<dbReference type="PANTHER" id="PTHR30474:SF1">
    <property type="entry name" value="PEPTIDOGLYCAN GLYCOSYLTRANSFERASE MRDB"/>
    <property type="match status" value="1"/>
</dbReference>
<dbReference type="STRING" id="411483.FAEPRAA2165_01111"/>
<dbReference type="EMBL" id="ACOP02000022">
    <property type="protein sequence ID" value="EEU97430.1"/>
    <property type="molecule type" value="Genomic_DNA"/>
</dbReference>
<keyword evidence="5" id="KW-0472">Membrane</keyword>
<keyword evidence="7" id="KW-1185">Reference proteome</keyword>
<organism evidence="6 7">
    <name type="scientific">Faecalibacterium duncaniae (strain DSM 17677 / JCM 31915 / A2-165)</name>
    <name type="common">Faecalibacterium prausnitzii</name>
    <dbReference type="NCBI Taxonomy" id="411483"/>
    <lineage>
        <taxon>Bacteria</taxon>
        <taxon>Bacillati</taxon>
        <taxon>Bacillota</taxon>
        <taxon>Clostridia</taxon>
        <taxon>Eubacteriales</taxon>
        <taxon>Oscillospiraceae</taxon>
        <taxon>Faecalibacterium</taxon>
    </lineage>
</organism>
<dbReference type="PATRIC" id="fig|411483.3.peg.706"/>
<dbReference type="GO" id="GO:0005886">
    <property type="term" value="C:plasma membrane"/>
    <property type="evidence" value="ECO:0007669"/>
    <property type="project" value="TreeGrafter"/>
</dbReference>
<dbReference type="GO" id="GO:0008360">
    <property type="term" value="P:regulation of cell shape"/>
    <property type="evidence" value="ECO:0007669"/>
    <property type="project" value="UniProtKB-KW"/>
</dbReference>
<protein>
    <submittedName>
        <fullName evidence="6">Cell cycle protein, FtsW/RodA/SpoVE family</fullName>
    </submittedName>
</protein>
<dbReference type="PANTHER" id="PTHR30474">
    <property type="entry name" value="CELL CYCLE PROTEIN"/>
    <property type="match status" value="1"/>
</dbReference>
<dbReference type="HOGENOM" id="CLU_029243_2_1_9"/>
<proteinExistence type="predicted"/>
<dbReference type="GO" id="GO:0032153">
    <property type="term" value="C:cell division site"/>
    <property type="evidence" value="ECO:0007669"/>
    <property type="project" value="TreeGrafter"/>
</dbReference>
<keyword evidence="2" id="KW-0812">Transmembrane</keyword>
<gene>
    <name evidence="6" type="ORF">FAEPRAA2165_01111</name>
</gene>
<evidence type="ECO:0000256" key="5">
    <source>
        <dbReference type="ARBA" id="ARBA00023136"/>
    </source>
</evidence>
<dbReference type="AlphaFoldDB" id="C7H498"/>